<dbReference type="InterPro" id="IPR011009">
    <property type="entry name" value="Kinase-like_dom_sf"/>
</dbReference>
<dbReference type="Proteomes" id="UP001597090">
    <property type="component" value="Unassembled WGS sequence"/>
</dbReference>
<dbReference type="PANTHER" id="PTHR10566">
    <property type="entry name" value="CHAPERONE-ACTIVITY OF BC1 COMPLEX CABC1 -RELATED"/>
    <property type="match status" value="1"/>
</dbReference>
<keyword evidence="5" id="KW-1185">Reference proteome</keyword>
<keyword evidence="4" id="KW-0808">Transferase</keyword>
<dbReference type="RefSeq" id="WP_386811289.1">
    <property type="nucleotide sequence ID" value="NZ_JBHTIH010000002.1"/>
</dbReference>
<comment type="caution">
    <text evidence="4">The sequence shown here is derived from an EMBL/GenBank/DDBJ whole genome shotgun (WGS) entry which is preliminary data.</text>
</comment>
<evidence type="ECO:0000256" key="2">
    <source>
        <dbReference type="SAM" id="Phobius"/>
    </source>
</evidence>
<evidence type="ECO:0000313" key="5">
    <source>
        <dbReference type="Proteomes" id="UP001597090"/>
    </source>
</evidence>
<dbReference type="PANTHER" id="PTHR10566:SF113">
    <property type="entry name" value="PROTEIN ACTIVITY OF BC1 COMPLEX KINASE 7, CHLOROPLASTIC"/>
    <property type="match status" value="1"/>
</dbReference>
<dbReference type="GO" id="GO:0016301">
    <property type="term" value="F:kinase activity"/>
    <property type="evidence" value="ECO:0007669"/>
    <property type="project" value="UniProtKB-KW"/>
</dbReference>
<proteinExistence type="inferred from homology"/>
<dbReference type="EMBL" id="JBHTIH010000002">
    <property type="protein sequence ID" value="MFD0738362.1"/>
    <property type="molecule type" value="Genomic_DNA"/>
</dbReference>
<accession>A0ABW2YPG1</accession>
<keyword evidence="4" id="KW-0418">Kinase</keyword>
<name>A0ABW2YPG1_9GAMM</name>
<feature type="transmembrane region" description="Helical" evidence="2">
    <location>
        <begin position="489"/>
        <end position="509"/>
    </location>
</feature>
<dbReference type="PROSITE" id="PS50011">
    <property type="entry name" value="PROTEIN_KINASE_DOM"/>
    <property type="match status" value="1"/>
</dbReference>
<evidence type="ECO:0000256" key="1">
    <source>
        <dbReference type="ARBA" id="ARBA00009670"/>
    </source>
</evidence>
<dbReference type="CDD" id="cd05121">
    <property type="entry name" value="ABC1_ADCK3-like"/>
    <property type="match status" value="1"/>
</dbReference>
<sequence>MTVPDTRLARTGRILSFLFKYRNAGVFSGLDLDAATVATIDAPASDGKPEEFVADLEALGPTFIKIGQALSTRADMVPPEYLIALERMQDDVAPVEFAQMRAVIEDELGVRLGKAFESFDETPLGCASLAQVYRATLRGGRAVAVKVQRPEAVENIRADLDALASIAGKVDGATDIGRRMRFGDWVHEFRKTLLAELDYRVEAENLERFANHFDEYPELLVPAPVWDLTRTRVLTMDLVAGTKVTDLGGLRRTEQPLGHLATALMRGYLDQTFVHGEIHADPHPGNLLVTHDGRLAVFDLGMIAHVPPKRRDRLLKLLFAAVDGRGEEVANEAIAISTRLEDYDEERYVREVGQLVSRYAAHAGSQSLSEGRLVLDLTRLGTACGLRTPPELSLLGKTLLNLESVCKALDPELDVKRVVEDHLEHVMRARLKKALSPAGLAGEIIELQGLAREAPRKLADLLSLLADNKLQVRITGIEESRLMENLQKIANRISTGVIVAALIMASALLMRVEAGARLFGYPALAIVMFLIATGLGLTIVVSAMLRDRRAKPREEIAPR</sequence>
<evidence type="ECO:0000313" key="4">
    <source>
        <dbReference type="EMBL" id="MFD0738362.1"/>
    </source>
</evidence>
<dbReference type="InterPro" id="IPR000719">
    <property type="entry name" value="Prot_kinase_dom"/>
</dbReference>
<organism evidence="4 5">
    <name type="scientific">Lysobacter koreensis</name>
    <dbReference type="NCBI Taxonomy" id="266122"/>
    <lineage>
        <taxon>Bacteria</taxon>
        <taxon>Pseudomonadati</taxon>
        <taxon>Pseudomonadota</taxon>
        <taxon>Gammaproteobacteria</taxon>
        <taxon>Lysobacterales</taxon>
        <taxon>Lysobacteraceae</taxon>
        <taxon>Lysobacter</taxon>
    </lineage>
</organism>
<feature type="domain" description="Protein kinase" evidence="3">
    <location>
        <begin position="118"/>
        <end position="486"/>
    </location>
</feature>
<dbReference type="SUPFAM" id="SSF56112">
    <property type="entry name" value="Protein kinase-like (PK-like)"/>
    <property type="match status" value="1"/>
</dbReference>
<dbReference type="InterPro" id="IPR050154">
    <property type="entry name" value="UbiB_kinase"/>
</dbReference>
<dbReference type="InterPro" id="IPR004147">
    <property type="entry name" value="ABC1_dom"/>
</dbReference>
<feature type="transmembrane region" description="Helical" evidence="2">
    <location>
        <begin position="521"/>
        <end position="545"/>
    </location>
</feature>
<dbReference type="Pfam" id="PF03109">
    <property type="entry name" value="ABC1"/>
    <property type="match status" value="1"/>
</dbReference>
<gene>
    <name evidence="4" type="ORF">ACFQZQ_03560</name>
</gene>
<comment type="similarity">
    <text evidence="1">Belongs to the protein kinase superfamily. ADCK protein kinase family.</text>
</comment>
<reference evidence="5" key="1">
    <citation type="journal article" date="2019" name="Int. J. Syst. Evol. Microbiol.">
        <title>The Global Catalogue of Microorganisms (GCM) 10K type strain sequencing project: providing services to taxonomists for standard genome sequencing and annotation.</title>
        <authorList>
            <consortium name="The Broad Institute Genomics Platform"/>
            <consortium name="The Broad Institute Genome Sequencing Center for Infectious Disease"/>
            <person name="Wu L."/>
            <person name="Ma J."/>
        </authorList>
    </citation>
    <scope>NUCLEOTIDE SEQUENCE [LARGE SCALE GENOMIC DNA]</scope>
    <source>
        <strain evidence="5">CCUG 55491</strain>
    </source>
</reference>
<keyword evidence="2" id="KW-0812">Transmembrane</keyword>
<keyword evidence="2" id="KW-1133">Transmembrane helix</keyword>
<evidence type="ECO:0000259" key="3">
    <source>
        <dbReference type="PROSITE" id="PS50011"/>
    </source>
</evidence>
<protein>
    <submittedName>
        <fullName evidence="4">ABC1 kinase family protein</fullName>
    </submittedName>
</protein>
<keyword evidence="2" id="KW-0472">Membrane</keyword>